<dbReference type="SUPFAM" id="SSF88659">
    <property type="entry name" value="Sigma3 and sigma4 domains of RNA polymerase sigma factors"/>
    <property type="match status" value="1"/>
</dbReference>
<proteinExistence type="inferred from homology"/>
<organism evidence="3 4">
    <name type="scientific">Allochromatium palmeri</name>
    <dbReference type="NCBI Taxonomy" id="231048"/>
    <lineage>
        <taxon>Bacteria</taxon>
        <taxon>Pseudomonadati</taxon>
        <taxon>Pseudomonadota</taxon>
        <taxon>Gammaproteobacteria</taxon>
        <taxon>Chromatiales</taxon>
        <taxon>Chromatiaceae</taxon>
        <taxon>Allochromatium</taxon>
    </lineage>
</organism>
<dbReference type="OrthoDB" id="280278at2"/>
<dbReference type="InterPro" id="IPR002852">
    <property type="entry name" value="UPF0251"/>
</dbReference>
<protein>
    <recommendedName>
        <fullName evidence="2">UPF0251 protein GJ668_09470</fullName>
    </recommendedName>
</protein>
<comment type="caution">
    <text evidence="3">The sequence shown here is derived from an EMBL/GenBank/DDBJ whole genome shotgun (WGS) entry which is preliminary data.</text>
</comment>
<dbReference type="PANTHER" id="PTHR37478">
    <property type="match status" value="1"/>
</dbReference>
<evidence type="ECO:0000256" key="2">
    <source>
        <dbReference type="HAMAP-Rule" id="MF_00674"/>
    </source>
</evidence>
<gene>
    <name evidence="3" type="ORF">GJ668_09470</name>
</gene>
<name>A0A6N8EEK3_9GAMM</name>
<comment type="similarity">
    <text evidence="1 2">Belongs to the UPF0251 family.</text>
</comment>
<dbReference type="Gene3D" id="1.10.10.10">
    <property type="entry name" value="Winged helix-like DNA-binding domain superfamily/Winged helix DNA-binding domain"/>
    <property type="match status" value="1"/>
</dbReference>
<accession>A0A6N8EEK3</accession>
<dbReference type="AlphaFoldDB" id="A0A6N8EEK3"/>
<keyword evidence="4" id="KW-1185">Reference proteome</keyword>
<evidence type="ECO:0000313" key="3">
    <source>
        <dbReference type="EMBL" id="MTW21329.1"/>
    </source>
</evidence>
<evidence type="ECO:0000313" key="4">
    <source>
        <dbReference type="Proteomes" id="UP000434044"/>
    </source>
</evidence>
<dbReference type="InterPro" id="IPR036388">
    <property type="entry name" value="WH-like_DNA-bd_sf"/>
</dbReference>
<dbReference type="InterPro" id="IPR013324">
    <property type="entry name" value="RNA_pol_sigma_r3/r4-like"/>
</dbReference>
<dbReference type="EMBL" id="WNKT01000017">
    <property type="protein sequence ID" value="MTW21329.1"/>
    <property type="molecule type" value="Genomic_DNA"/>
</dbReference>
<reference evidence="3 4" key="1">
    <citation type="submission" date="2019-11" db="EMBL/GenBank/DDBJ databases">
        <title>Whole-genome sequence of the anaerobic purple sulfur bacterium Allochromatium palmeri DSM 15591.</title>
        <authorList>
            <person name="Kyndt J.A."/>
            <person name="Meyer T.E."/>
        </authorList>
    </citation>
    <scope>NUCLEOTIDE SEQUENCE [LARGE SCALE GENOMIC DNA]</scope>
    <source>
        <strain evidence="3 4">DSM 15591</strain>
    </source>
</reference>
<dbReference type="RefSeq" id="WP_155449918.1">
    <property type="nucleotide sequence ID" value="NZ_WNKT01000017.1"/>
</dbReference>
<dbReference type="HAMAP" id="MF_00674">
    <property type="entry name" value="UPF0251"/>
    <property type="match status" value="1"/>
</dbReference>
<dbReference type="Proteomes" id="UP000434044">
    <property type="component" value="Unassembled WGS sequence"/>
</dbReference>
<sequence>MPRHRRTRRIGFDPGELCFKPCGRRGRQLETLTLRPDELEALRLMDLEGLYQEEAAERLGVSRTTLSRTLARARHTVVAALIGGRRLVLEPRSSSSAIDQDQE</sequence>
<dbReference type="Pfam" id="PF02001">
    <property type="entry name" value="DUF134"/>
    <property type="match status" value="1"/>
</dbReference>
<dbReference type="PANTHER" id="PTHR37478:SF2">
    <property type="entry name" value="UPF0251 PROTEIN TK0562"/>
    <property type="match status" value="1"/>
</dbReference>
<evidence type="ECO:0000256" key="1">
    <source>
        <dbReference type="ARBA" id="ARBA00009350"/>
    </source>
</evidence>